<evidence type="ECO:0000256" key="5">
    <source>
        <dbReference type="ARBA" id="ARBA00022741"/>
    </source>
</evidence>
<organismHost>
    <name type="scientific">Homo sapiens</name>
    <name type="common">Human</name>
    <dbReference type="NCBI Taxonomy" id="9606"/>
</organismHost>
<evidence type="ECO:0000256" key="6">
    <source>
        <dbReference type="ARBA" id="ARBA00022777"/>
    </source>
</evidence>
<dbReference type="GO" id="GO:0004674">
    <property type="term" value="F:protein serine/threonine kinase activity"/>
    <property type="evidence" value="ECO:0007669"/>
    <property type="project" value="UniProtKB-UniRule"/>
</dbReference>
<evidence type="ECO:0000256" key="10">
    <source>
        <dbReference type="ARBA" id="ARBA00034663"/>
    </source>
</evidence>
<keyword evidence="4 13" id="KW-0808">Transferase</keyword>
<keyword evidence="3" id="KW-0597">Phosphoprotein</keyword>
<evidence type="ECO:0000256" key="4">
    <source>
        <dbReference type="ARBA" id="ARBA00022679"/>
    </source>
</evidence>
<dbReference type="GO" id="GO:0044172">
    <property type="term" value="C:host cell endoplasmic reticulum-Golgi intermediate compartment"/>
    <property type="evidence" value="ECO:0007669"/>
    <property type="project" value="UniProtKB-SubCell"/>
</dbReference>
<evidence type="ECO:0000256" key="11">
    <source>
        <dbReference type="ARBA" id="ARBA00047899"/>
    </source>
</evidence>
<evidence type="ECO:0000256" key="13">
    <source>
        <dbReference type="PIRNR" id="PIRNR015695"/>
    </source>
</evidence>
<proteinExistence type="inferred from homology"/>
<evidence type="ECO:0000256" key="8">
    <source>
        <dbReference type="ARBA" id="ARBA00022921"/>
    </source>
</evidence>
<evidence type="ECO:0000256" key="14">
    <source>
        <dbReference type="SAM" id="MobiDB-lite"/>
    </source>
</evidence>
<dbReference type="InterPro" id="IPR008790">
    <property type="entry name" value="Poxvirus_ser/thr_kinase"/>
</dbReference>
<comment type="function">
    <text evidence="10">Essential serine-protein kinase involved in the early stage of virion morphogenesis.</text>
</comment>
<evidence type="ECO:0000256" key="12">
    <source>
        <dbReference type="ARBA" id="ARBA00048679"/>
    </source>
</evidence>
<organismHost>
    <name type="scientific">Capra hircus</name>
    <name type="common">Goat</name>
    <dbReference type="NCBI Taxonomy" id="9925"/>
</organismHost>
<feature type="compositionally biased region" description="Low complexity" evidence="14">
    <location>
        <begin position="1"/>
        <end position="20"/>
    </location>
</feature>
<dbReference type="Pfam" id="PF05445">
    <property type="entry name" value="Pox_ser-thr_kin"/>
    <property type="match status" value="1"/>
</dbReference>
<comment type="similarity">
    <text evidence="13">Belongs to the protein kinase superfamily. Ser/Thr protein kinase family.</text>
</comment>
<accession>A0A0F6N240</accession>
<dbReference type="EC" id="2.7.11.1" evidence="13"/>
<keyword evidence="5 13" id="KW-0547">Nucleotide-binding</keyword>
<evidence type="ECO:0000256" key="3">
    <source>
        <dbReference type="ARBA" id="ARBA00022553"/>
    </source>
</evidence>
<organismHost>
    <name type="scientific">Ovis aries</name>
    <name type="common">Sheep</name>
    <dbReference type="NCBI Taxonomy" id="9940"/>
</organismHost>
<sequence length="498" mass="56838">MILARAGGRPRTPAAAAAAAEDGEHSDRRKRKRKTPNCEDVDNSDDELAQTPCDREWPDCRASSITSSDSVSLGDEIYLRYVASQVDFAQTWAPPVRLLRFFGNFSKETLNRMSRRGYVNRSYFQMAHARFSPTNDDMYHMATGGYGIVFRFDRYVVKYVFEHRNGMSEMDASTEYMVPRFLRNNLKGDEREFVVCALAMGLNYRLGFLHSLYRRVLHTLLLLMRAEEGQRPSVEMAKKPLLRWFEARKDSESFVRLISYFYPSAVQSNVNLINNFHHLVHFFEHEKRARYVFDRGAVIVFPLARGSADSISPEAAAALGFAPHSEFLKFVFLQIALLYLKIYELPGCTNFLHVDLKPDNVLIFDSARALSVTAAGATFRFEEPVRAALNDFDFARVATIENRKIAGSVRVPQNWYYDFHFFAHTLLRAYPHIAAEDPGFHALLSELTVSCSRGTCDRFRLRVSSPHPIEHLARLVRRDVFSRWINAAADAPDAAALS</sequence>
<evidence type="ECO:0000256" key="2">
    <source>
        <dbReference type="ARBA" id="ARBA00022527"/>
    </source>
</evidence>
<keyword evidence="7 13" id="KW-0067">ATP-binding</keyword>
<comment type="catalytic activity">
    <reaction evidence="11 13">
        <text>L-threonyl-[protein] + ATP = O-phospho-L-threonyl-[protein] + ADP + H(+)</text>
        <dbReference type="Rhea" id="RHEA:46608"/>
        <dbReference type="Rhea" id="RHEA-COMP:11060"/>
        <dbReference type="Rhea" id="RHEA-COMP:11605"/>
        <dbReference type="ChEBI" id="CHEBI:15378"/>
        <dbReference type="ChEBI" id="CHEBI:30013"/>
        <dbReference type="ChEBI" id="CHEBI:30616"/>
        <dbReference type="ChEBI" id="CHEBI:61977"/>
        <dbReference type="ChEBI" id="CHEBI:456216"/>
        <dbReference type="EC" id="2.7.11.1"/>
    </reaction>
</comment>
<name>A0A0F6N240_ORFV</name>
<dbReference type="PIRSF" id="PIRSF015695">
    <property type="entry name" value="STPK_F10L"/>
    <property type="match status" value="1"/>
</dbReference>
<dbReference type="GO" id="GO:0044165">
    <property type="term" value="C:host cell endoplasmic reticulum"/>
    <property type="evidence" value="ECO:0007669"/>
    <property type="project" value="UniProtKB-UniRule"/>
</dbReference>
<dbReference type="InterPro" id="IPR011009">
    <property type="entry name" value="Kinase-like_dom_sf"/>
</dbReference>
<organism evidence="15 16">
    <name type="scientific">Orf virus</name>
    <name type="common">ORFV</name>
    <dbReference type="NCBI Taxonomy" id="10258"/>
    <lineage>
        <taxon>Viruses</taxon>
        <taxon>Varidnaviria</taxon>
        <taxon>Bamfordvirae</taxon>
        <taxon>Nucleocytoviricota</taxon>
        <taxon>Pokkesviricetes</taxon>
        <taxon>Chitovirales</taxon>
        <taxon>Poxviridae</taxon>
        <taxon>Chordopoxvirinae</taxon>
        <taxon>Parapoxvirus</taxon>
        <taxon>Parapoxvirus orf</taxon>
    </lineage>
</organism>
<protein>
    <recommendedName>
        <fullName evidence="13">Serine/threonine-protein kinase</fullName>
        <ecNumber evidence="13">2.7.11.1</ecNumber>
    </recommendedName>
</protein>
<evidence type="ECO:0000256" key="9">
    <source>
        <dbReference type="ARBA" id="ARBA00023184"/>
    </source>
</evidence>
<dbReference type="SUPFAM" id="SSF56112">
    <property type="entry name" value="Protein kinase-like (PK-like)"/>
    <property type="match status" value="1"/>
</dbReference>
<evidence type="ECO:0000256" key="1">
    <source>
        <dbReference type="ARBA" id="ARBA00004452"/>
    </source>
</evidence>
<reference evidence="15 16" key="1">
    <citation type="submission" date="2013-06" db="EMBL/GenBank/DDBJ databases">
        <title>Complete genome of orf virus NA1/11 and comparative genomic with other parapoxvirus.</title>
        <authorList>
            <person name="Li W."/>
            <person name="Hao W."/>
            <person name="Ning Z."/>
            <person name="Chi X."/>
            <person name="Tong C."/>
            <person name="Gao F."/>
            <person name="Song D."/>
            <person name="Li M."/>
            <person name="Luo S."/>
        </authorList>
    </citation>
    <scope>NUCLEOTIDE SEQUENCE [LARGE SCALE GENOMIC DNA]</scope>
    <source>
        <strain evidence="15">NA1/11</strain>
    </source>
</reference>
<dbReference type="EMBL" id="KF234407">
    <property type="protein sequence ID" value="AHZ33828.1"/>
    <property type="molecule type" value="Genomic_DNA"/>
</dbReference>
<keyword evidence="9 13" id="KW-1038">Host endoplasmic reticulum</keyword>
<dbReference type="Proteomes" id="UP000150883">
    <property type="component" value="Segment"/>
</dbReference>
<comment type="subcellular location">
    <subcellularLocation>
        <location evidence="1 13">Host endoplasmic reticulum-Golgi intermediate compartment</location>
    </subcellularLocation>
</comment>
<keyword evidence="2 13" id="KW-0723">Serine/threonine-protein kinase</keyword>
<evidence type="ECO:0000313" key="15">
    <source>
        <dbReference type="EMBL" id="AHZ33828.1"/>
    </source>
</evidence>
<feature type="region of interest" description="Disordered" evidence="14">
    <location>
        <begin position="1"/>
        <end position="51"/>
    </location>
</feature>
<evidence type="ECO:0000256" key="7">
    <source>
        <dbReference type="ARBA" id="ARBA00022840"/>
    </source>
</evidence>
<dbReference type="PROSITE" id="PS00108">
    <property type="entry name" value="PROTEIN_KINASE_ST"/>
    <property type="match status" value="1"/>
</dbReference>
<keyword evidence="8" id="KW-0426">Late protein</keyword>
<feature type="compositionally biased region" description="Acidic residues" evidence="14">
    <location>
        <begin position="39"/>
        <end position="48"/>
    </location>
</feature>
<dbReference type="GO" id="GO:0005524">
    <property type="term" value="F:ATP binding"/>
    <property type="evidence" value="ECO:0007669"/>
    <property type="project" value="UniProtKB-UniRule"/>
</dbReference>
<evidence type="ECO:0000313" key="16">
    <source>
        <dbReference type="Proteomes" id="UP000150883"/>
    </source>
</evidence>
<keyword evidence="6 13" id="KW-0418">Kinase</keyword>
<comment type="catalytic activity">
    <reaction evidence="12 13">
        <text>L-seryl-[protein] + ATP = O-phospho-L-seryl-[protein] + ADP + H(+)</text>
        <dbReference type="Rhea" id="RHEA:17989"/>
        <dbReference type="Rhea" id="RHEA-COMP:9863"/>
        <dbReference type="Rhea" id="RHEA-COMP:11604"/>
        <dbReference type="ChEBI" id="CHEBI:15378"/>
        <dbReference type="ChEBI" id="CHEBI:29999"/>
        <dbReference type="ChEBI" id="CHEBI:30616"/>
        <dbReference type="ChEBI" id="CHEBI:83421"/>
        <dbReference type="ChEBI" id="CHEBI:456216"/>
        <dbReference type="EC" id="2.7.11.1"/>
    </reaction>
</comment>
<dbReference type="InterPro" id="IPR008271">
    <property type="entry name" value="Ser/Thr_kinase_AS"/>
</dbReference>